<keyword evidence="2" id="KW-1185">Reference proteome</keyword>
<proteinExistence type="predicted"/>
<dbReference type="Proteomes" id="UP001164929">
    <property type="component" value="Chromosome 6"/>
</dbReference>
<protein>
    <submittedName>
        <fullName evidence="1">Uncharacterized protein</fullName>
    </submittedName>
</protein>
<accession>A0AAD6QLH3</accession>
<sequence length="41" mass="4601">MATQDFLGRSVSCFYGQDLSHGLHPRSFDHLPPCMDHGNLL</sequence>
<dbReference type="AlphaFoldDB" id="A0AAD6QLH3"/>
<dbReference type="EMBL" id="JAQIZT010000006">
    <property type="protein sequence ID" value="KAJ6992571.1"/>
    <property type="molecule type" value="Genomic_DNA"/>
</dbReference>
<evidence type="ECO:0000313" key="2">
    <source>
        <dbReference type="Proteomes" id="UP001164929"/>
    </source>
</evidence>
<evidence type="ECO:0000313" key="1">
    <source>
        <dbReference type="EMBL" id="KAJ6992571.1"/>
    </source>
</evidence>
<gene>
    <name evidence="1" type="ORF">NC653_015842</name>
</gene>
<reference evidence="1" key="1">
    <citation type="journal article" date="2023" name="Mol. Ecol. Resour.">
        <title>Chromosome-level genome assembly of a triploid poplar Populus alba 'Berolinensis'.</title>
        <authorList>
            <person name="Chen S."/>
            <person name="Yu Y."/>
            <person name="Wang X."/>
            <person name="Wang S."/>
            <person name="Zhang T."/>
            <person name="Zhou Y."/>
            <person name="He R."/>
            <person name="Meng N."/>
            <person name="Wang Y."/>
            <person name="Liu W."/>
            <person name="Liu Z."/>
            <person name="Liu J."/>
            <person name="Guo Q."/>
            <person name="Huang H."/>
            <person name="Sederoff R.R."/>
            <person name="Wang G."/>
            <person name="Qu G."/>
            <person name="Chen S."/>
        </authorList>
    </citation>
    <scope>NUCLEOTIDE SEQUENCE</scope>
    <source>
        <strain evidence="1">SC-2020</strain>
    </source>
</reference>
<comment type="caution">
    <text evidence="1">The sequence shown here is derived from an EMBL/GenBank/DDBJ whole genome shotgun (WGS) entry which is preliminary data.</text>
</comment>
<organism evidence="1 2">
    <name type="scientific">Populus alba x Populus x berolinensis</name>
    <dbReference type="NCBI Taxonomy" id="444605"/>
    <lineage>
        <taxon>Eukaryota</taxon>
        <taxon>Viridiplantae</taxon>
        <taxon>Streptophyta</taxon>
        <taxon>Embryophyta</taxon>
        <taxon>Tracheophyta</taxon>
        <taxon>Spermatophyta</taxon>
        <taxon>Magnoliopsida</taxon>
        <taxon>eudicotyledons</taxon>
        <taxon>Gunneridae</taxon>
        <taxon>Pentapetalae</taxon>
        <taxon>rosids</taxon>
        <taxon>fabids</taxon>
        <taxon>Malpighiales</taxon>
        <taxon>Salicaceae</taxon>
        <taxon>Saliceae</taxon>
        <taxon>Populus</taxon>
    </lineage>
</organism>
<name>A0AAD6QLH3_9ROSI</name>